<dbReference type="InterPro" id="IPR000330">
    <property type="entry name" value="SNF2_N"/>
</dbReference>
<evidence type="ECO:0000256" key="2">
    <source>
        <dbReference type="ARBA" id="ARBA00022801"/>
    </source>
</evidence>
<feature type="region of interest" description="Disordered" evidence="5">
    <location>
        <begin position="1"/>
        <end position="449"/>
    </location>
</feature>
<dbReference type="GO" id="GO:0005524">
    <property type="term" value="F:ATP binding"/>
    <property type="evidence" value="ECO:0007669"/>
    <property type="project" value="UniProtKB-KW"/>
</dbReference>
<dbReference type="PROSITE" id="PS51192">
    <property type="entry name" value="HELICASE_ATP_BIND_1"/>
    <property type="match status" value="1"/>
</dbReference>
<accession>A0A0B7KDI3</accession>
<protein>
    <recommendedName>
        <fullName evidence="9">Helicase C-terminal domain-containing protein</fullName>
    </recommendedName>
</protein>
<reference evidence="8" key="1">
    <citation type="submission" date="2015-01" db="EMBL/GenBank/DDBJ databases">
        <authorList>
            <person name="Durling Mikael"/>
        </authorList>
    </citation>
    <scope>NUCLEOTIDE SEQUENCE</scope>
</reference>
<keyword evidence="2" id="KW-0378">Hydrolase</keyword>
<dbReference type="InterPro" id="IPR049730">
    <property type="entry name" value="SNF2/RAD54-like_C"/>
</dbReference>
<dbReference type="SMART" id="SM00490">
    <property type="entry name" value="HELICc"/>
    <property type="match status" value="1"/>
</dbReference>
<evidence type="ECO:0000256" key="1">
    <source>
        <dbReference type="ARBA" id="ARBA00022741"/>
    </source>
</evidence>
<dbReference type="GO" id="GO:0004386">
    <property type="term" value="F:helicase activity"/>
    <property type="evidence" value="ECO:0007669"/>
    <property type="project" value="UniProtKB-KW"/>
</dbReference>
<evidence type="ECO:0000256" key="4">
    <source>
        <dbReference type="ARBA" id="ARBA00022840"/>
    </source>
</evidence>
<dbReference type="Pfam" id="PF00271">
    <property type="entry name" value="Helicase_C"/>
    <property type="match status" value="1"/>
</dbReference>
<evidence type="ECO:0000256" key="5">
    <source>
        <dbReference type="SAM" id="MobiDB-lite"/>
    </source>
</evidence>
<dbReference type="SUPFAM" id="SSF52540">
    <property type="entry name" value="P-loop containing nucleoside triphosphate hydrolases"/>
    <property type="match status" value="2"/>
</dbReference>
<organism evidence="8">
    <name type="scientific">Bionectria ochroleuca</name>
    <name type="common">Gliocladium roseum</name>
    <dbReference type="NCBI Taxonomy" id="29856"/>
    <lineage>
        <taxon>Eukaryota</taxon>
        <taxon>Fungi</taxon>
        <taxon>Dikarya</taxon>
        <taxon>Ascomycota</taxon>
        <taxon>Pezizomycotina</taxon>
        <taxon>Sordariomycetes</taxon>
        <taxon>Hypocreomycetidae</taxon>
        <taxon>Hypocreales</taxon>
        <taxon>Bionectriaceae</taxon>
        <taxon>Clonostachys</taxon>
    </lineage>
</organism>
<dbReference type="Gene3D" id="3.40.50.10810">
    <property type="entry name" value="Tandem AAA-ATPase domain"/>
    <property type="match status" value="1"/>
</dbReference>
<dbReference type="InterPro" id="IPR014001">
    <property type="entry name" value="Helicase_ATP-bd"/>
</dbReference>
<keyword evidence="4" id="KW-0067">ATP-binding</keyword>
<dbReference type="GO" id="GO:0016787">
    <property type="term" value="F:hydrolase activity"/>
    <property type="evidence" value="ECO:0007669"/>
    <property type="project" value="UniProtKB-KW"/>
</dbReference>
<evidence type="ECO:0000313" key="8">
    <source>
        <dbReference type="EMBL" id="CEO52980.1"/>
    </source>
</evidence>
<feature type="domain" description="Helicase C-terminal" evidence="7">
    <location>
        <begin position="1175"/>
        <end position="1324"/>
    </location>
</feature>
<evidence type="ECO:0000259" key="7">
    <source>
        <dbReference type="PROSITE" id="PS51194"/>
    </source>
</evidence>
<proteinExistence type="predicted"/>
<name>A0A0B7KDI3_BIOOC</name>
<feature type="compositionally biased region" description="Acidic residues" evidence="5">
    <location>
        <begin position="314"/>
        <end position="341"/>
    </location>
</feature>
<dbReference type="PANTHER" id="PTHR45626:SF17">
    <property type="entry name" value="HELICASE-LIKE TRANSCRIPTION FACTOR"/>
    <property type="match status" value="1"/>
</dbReference>
<feature type="compositionally biased region" description="Acidic residues" evidence="5">
    <location>
        <begin position="207"/>
        <end position="217"/>
    </location>
</feature>
<evidence type="ECO:0000256" key="3">
    <source>
        <dbReference type="ARBA" id="ARBA00022806"/>
    </source>
</evidence>
<keyword evidence="1" id="KW-0547">Nucleotide-binding</keyword>
<keyword evidence="3" id="KW-0347">Helicase</keyword>
<dbReference type="GO" id="GO:0008094">
    <property type="term" value="F:ATP-dependent activity, acting on DNA"/>
    <property type="evidence" value="ECO:0007669"/>
    <property type="project" value="TreeGrafter"/>
</dbReference>
<evidence type="ECO:0000259" key="6">
    <source>
        <dbReference type="PROSITE" id="PS51192"/>
    </source>
</evidence>
<dbReference type="Pfam" id="PF00176">
    <property type="entry name" value="SNF2-rel_dom"/>
    <property type="match status" value="1"/>
</dbReference>
<dbReference type="GO" id="GO:0006281">
    <property type="term" value="P:DNA repair"/>
    <property type="evidence" value="ECO:0007669"/>
    <property type="project" value="TreeGrafter"/>
</dbReference>
<dbReference type="Gene3D" id="3.40.50.300">
    <property type="entry name" value="P-loop containing nucleotide triphosphate hydrolases"/>
    <property type="match status" value="1"/>
</dbReference>
<dbReference type="CDD" id="cd18793">
    <property type="entry name" value="SF2_C_SNF"/>
    <property type="match status" value="1"/>
</dbReference>
<gene>
    <name evidence="8" type="ORF">BN869_000009038_1</name>
</gene>
<feature type="compositionally biased region" description="Acidic residues" evidence="5">
    <location>
        <begin position="349"/>
        <end position="367"/>
    </location>
</feature>
<feature type="compositionally biased region" description="Acidic residues" evidence="5">
    <location>
        <begin position="100"/>
        <end position="116"/>
    </location>
</feature>
<dbReference type="EMBL" id="CDPU01000032">
    <property type="protein sequence ID" value="CEO52980.1"/>
    <property type="molecule type" value="Genomic_DNA"/>
</dbReference>
<feature type="compositionally biased region" description="Acidic residues" evidence="5">
    <location>
        <begin position="71"/>
        <end position="87"/>
    </location>
</feature>
<dbReference type="InterPro" id="IPR001650">
    <property type="entry name" value="Helicase_C-like"/>
</dbReference>
<dbReference type="InterPro" id="IPR050628">
    <property type="entry name" value="SNF2_RAD54_helicase_TF"/>
</dbReference>
<dbReference type="PROSITE" id="PS51194">
    <property type="entry name" value="HELICASE_CTER"/>
    <property type="match status" value="1"/>
</dbReference>
<feature type="compositionally biased region" description="Basic and acidic residues" evidence="5">
    <location>
        <begin position="413"/>
        <end position="428"/>
    </location>
</feature>
<evidence type="ECO:0008006" key="9">
    <source>
        <dbReference type="Google" id="ProtNLM"/>
    </source>
</evidence>
<dbReference type="InterPro" id="IPR027417">
    <property type="entry name" value="P-loop_NTPase"/>
</dbReference>
<feature type="compositionally biased region" description="Acidic residues" evidence="5">
    <location>
        <begin position="265"/>
        <end position="291"/>
    </location>
</feature>
<dbReference type="PANTHER" id="PTHR45626">
    <property type="entry name" value="TRANSCRIPTION TERMINATION FACTOR 2-RELATED"/>
    <property type="match status" value="1"/>
</dbReference>
<feature type="compositionally biased region" description="Basic and acidic residues" evidence="5">
    <location>
        <begin position="184"/>
        <end position="194"/>
    </location>
</feature>
<feature type="domain" description="Helicase ATP-binding" evidence="6">
    <location>
        <begin position="554"/>
        <end position="718"/>
    </location>
</feature>
<sequence length="1355" mass="153650">MEGRTYITIDDDDDDGDSHWGSSTFAPRVAREQEPSLFDSLGDRYNYSTPNVKLEPQETPMETIFERAPETENESQEEPQAPLEEENQTSQVDQAMPDSETQDQENSENMDEEETSKDEVDQTMPDIGTESHDQPEVLPEEEPSVEQPDQAMPNTAAEGLGESPSLVEEDFAKEPVSHPMPDIGTHDQGEHQGPLDEPSLFFQNYDDQSDTQIEQELDSNITLEDNQAADDVDEQPPSTQAGDFATNFGHKISSSGQFKVTGDVSDSEEEQNDEQEDMAENLDSQNPDEDDGTRGDEGAEDYEEHFGEGFGQDFGEDQEQEEAQPVDEEVEGDDQDPDNQENSEQRPDEGDDGSEYEDTDSEEEADNESANATKTPASDAKVPRDKKAKSKNKDPTTAFFAPTAREYFRRKKLAAESKKAGVKRKAETQKSAPPKRKKSANQTGWRDNEPCMRLANKFLETEDLPNAASQGSLPSFGSIKATTQADQFAQIKAKLPKNGDTRRMASQNKDLKMAVKSFGYKRMVADNGLWAHKDMETSLFSYQVTITSWMIERECSGSSPLGGLIGDEMGMGKTLVSLACAVGHPPEPEDIEKFCKATLVIVPNKMIARQWVDEIRKHCKEHIRNLACIYGSGDDCGLDFYEEKFFVLATYRDIMHQHPGIAKVQEWKEKYEDDNVSFNREFSKAAGDLFKIDWYRIILDEAHQIKNVKAHSDFHRLLPPQFEIPLVLKWDTIVQHPPRHVDDHDLFHLMPLILTLNFRILPFLGCPFTDSSLNFHAKFVDGVSIHASMETHPIRVHSLTRKQFRGRENFDALAGLVMYRRAFELICYFIRTKKDSFLGHKILDLPGKHSEDIWVSITQEEQLIYDVHVWMCVPRMPSQAKRGQDQSTAVTVFEHYDKAIRQMKAKEEEKGYLTESEKDQLSEIYLAQSTRLRQTVSHLFDIERFFRESIKDVELESLMEILNSRSEKGKLIDNLKLQEGVAGYSLGLKKLEGQKASVFGGSFTLANLLKTSRNEVKVRRKSCRCLICNKDDMPKDPMKSRVSSSPPKVFSSQLLTFEVWARLLHGMSLSQGCRRPWGKFYQSTKKEVRIRIADENLQVKCLHATCTHPLTVGDTIELFDGIMTRAKEDTNYKEPGADSVSARIARKKEANGFFTASCFQPKRFGIPPSTKLTTALSVILTWQENHPDDKILVFTQFVMSGKILGYMLGQLGMEFLYLYGSIDDRGRKKAIDAFKTDANKKIMIVGLKCGGQALNLTAANRVILIDPWWNNVQENQAFGRVWRHGQTKETHLVRIWANTPMDQYIFQLQNDKAMAVDYALQDDNHKPAVLDDGRLQQLFTPVHRVKPKAAKQKKK</sequence>
<dbReference type="SMART" id="SM00487">
    <property type="entry name" value="DEXDc"/>
    <property type="match status" value="1"/>
</dbReference>
<dbReference type="InterPro" id="IPR038718">
    <property type="entry name" value="SNF2-like_sf"/>
</dbReference>
<dbReference type="GO" id="GO:0005634">
    <property type="term" value="C:nucleus"/>
    <property type="evidence" value="ECO:0007669"/>
    <property type="project" value="TreeGrafter"/>
</dbReference>